<keyword evidence="1" id="KW-0812">Transmembrane</keyword>
<protein>
    <recommendedName>
        <fullName evidence="4">DUF4381 domain-containing protein</fullName>
    </recommendedName>
</protein>
<gene>
    <name evidence="2" type="ORF">GCM10009090_04470</name>
</gene>
<dbReference type="Pfam" id="PF14316">
    <property type="entry name" value="DUF4381"/>
    <property type="match status" value="1"/>
</dbReference>
<keyword evidence="3" id="KW-1185">Reference proteome</keyword>
<reference evidence="2" key="2">
    <citation type="submission" date="2020-09" db="EMBL/GenBank/DDBJ databases">
        <authorList>
            <person name="Sun Q."/>
            <person name="Ohkuma M."/>
        </authorList>
    </citation>
    <scope>NUCLEOTIDE SEQUENCE</scope>
    <source>
        <strain evidence="2">JCM 13306</strain>
    </source>
</reference>
<evidence type="ECO:0000256" key="1">
    <source>
        <dbReference type="SAM" id="Phobius"/>
    </source>
</evidence>
<name>A0A919F520_9XANT</name>
<dbReference type="Proteomes" id="UP000623958">
    <property type="component" value="Unassembled WGS sequence"/>
</dbReference>
<evidence type="ECO:0000313" key="2">
    <source>
        <dbReference type="EMBL" id="GHH47669.1"/>
    </source>
</evidence>
<evidence type="ECO:0000313" key="3">
    <source>
        <dbReference type="Proteomes" id="UP000623958"/>
    </source>
</evidence>
<dbReference type="RefSeq" id="WP_434028464.1">
    <property type="nucleotide sequence ID" value="NZ_BNBA01000002.1"/>
</dbReference>
<keyword evidence="1" id="KW-0472">Membrane</keyword>
<dbReference type="AlphaFoldDB" id="A0A919F520"/>
<proteinExistence type="predicted"/>
<evidence type="ECO:0008006" key="4">
    <source>
        <dbReference type="Google" id="ProtNLM"/>
    </source>
</evidence>
<organism evidence="2 3">
    <name type="scientific">Xanthomonas boreopolis</name>
    <dbReference type="NCBI Taxonomy" id="86183"/>
    <lineage>
        <taxon>Bacteria</taxon>
        <taxon>Pseudomonadati</taxon>
        <taxon>Pseudomonadota</taxon>
        <taxon>Gammaproteobacteria</taxon>
        <taxon>Lysobacterales</taxon>
        <taxon>Lysobacteraceae</taxon>
        <taxon>Xanthomonas</taxon>
    </lineage>
</organism>
<comment type="caution">
    <text evidence="2">The sequence shown here is derived from an EMBL/GenBank/DDBJ whole genome shotgun (WGS) entry which is preliminary data.</text>
</comment>
<sequence>MSPAQLPLRDVHLPPAPSWWPPAPGWWIVFGILALLLGVASAWWWRRRRQRARWLASFDREVAAAPDDAGRLAALSSLLRRAARRVEPGADRLQGEAWLRLLDGAKRRDFSQGIGRVLLEGGFQRDPQVERLAQVEALVRRRFVELMAGRR</sequence>
<dbReference type="InterPro" id="IPR025489">
    <property type="entry name" value="DUF4381"/>
</dbReference>
<dbReference type="EMBL" id="BNBA01000002">
    <property type="protein sequence ID" value="GHH47669.1"/>
    <property type="molecule type" value="Genomic_DNA"/>
</dbReference>
<keyword evidence="1" id="KW-1133">Transmembrane helix</keyword>
<feature type="transmembrane region" description="Helical" evidence="1">
    <location>
        <begin position="25"/>
        <end position="45"/>
    </location>
</feature>
<reference evidence="2" key="1">
    <citation type="journal article" date="2014" name="Int. J. Syst. Evol. Microbiol.">
        <title>Complete genome sequence of Corynebacterium casei LMG S-19264T (=DSM 44701T), isolated from a smear-ripened cheese.</title>
        <authorList>
            <consortium name="US DOE Joint Genome Institute (JGI-PGF)"/>
            <person name="Walter F."/>
            <person name="Albersmeier A."/>
            <person name="Kalinowski J."/>
            <person name="Ruckert C."/>
        </authorList>
    </citation>
    <scope>NUCLEOTIDE SEQUENCE</scope>
    <source>
        <strain evidence="2">JCM 13306</strain>
    </source>
</reference>
<accession>A0A919F520</accession>